<keyword evidence="2" id="KW-1185">Reference proteome</keyword>
<proteinExistence type="predicted"/>
<evidence type="ECO:0000313" key="1">
    <source>
        <dbReference type="EMBL" id="PVW14150.1"/>
    </source>
</evidence>
<dbReference type="AlphaFoldDB" id="A0A2U0HZI2"/>
<evidence type="ECO:0000313" key="2">
    <source>
        <dbReference type="Proteomes" id="UP000245962"/>
    </source>
</evidence>
<dbReference type="OrthoDB" id="1367059at2"/>
<dbReference type="Proteomes" id="UP000245962">
    <property type="component" value="Unassembled WGS sequence"/>
</dbReference>
<dbReference type="Pfam" id="PF07377">
    <property type="entry name" value="DUF1493"/>
    <property type="match status" value="1"/>
</dbReference>
<accession>A0A2U0HZI2</accession>
<dbReference type="InterPro" id="IPR010862">
    <property type="entry name" value="DUF1493"/>
</dbReference>
<reference evidence="1 2" key="1">
    <citation type="submission" date="2018-04" db="EMBL/GenBank/DDBJ databases">
        <title>Marixanthomonas spongiae HN-E44 sp. nov., isolated from a marine sponge.</title>
        <authorList>
            <person name="Luo L."/>
            <person name="Zhuang L."/>
        </authorList>
    </citation>
    <scope>NUCLEOTIDE SEQUENCE [LARGE SCALE GENOMIC DNA]</scope>
    <source>
        <strain evidence="1 2">HN-E44</strain>
    </source>
</reference>
<dbReference type="EMBL" id="QEHR01000006">
    <property type="protein sequence ID" value="PVW14150.1"/>
    <property type="molecule type" value="Genomic_DNA"/>
</dbReference>
<protein>
    <recommendedName>
        <fullName evidence="3">DUF1493 family protein</fullName>
    </recommendedName>
</protein>
<sequence length="102" mass="12328">MNMKRDTIFKKIRELIIRERWEYDFVIKESTSLQDDLKIYGDDATDFLTKFCEEFNCKPKDFKFDDYFAPEPSWTDLFRKKKKYKSFTVLDLIKAAEKGTLT</sequence>
<name>A0A2U0HZI2_9FLAO</name>
<gene>
    <name evidence="1" type="ORF">DDV96_10060</name>
</gene>
<comment type="caution">
    <text evidence="1">The sequence shown here is derived from an EMBL/GenBank/DDBJ whole genome shotgun (WGS) entry which is preliminary data.</text>
</comment>
<organism evidence="1 2">
    <name type="scientific">Marixanthomonas spongiae</name>
    <dbReference type="NCBI Taxonomy" id="2174845"/>
    <lineage>
        <taxon>Bacteria</taxon>
        <taxon>Pseudomonadati</taxon>
        <taxon>Bacteroidota</taxon>
        <taxon>Flavobacteriia</taxon>
        <taxon>Flavobacteriales</taxon>
        <taxon>Flavobacteriaceae</taxon>
        <taxon>Marixanthomonas</taxon>
    </lineage>
</organism>
<evidence type="ECO:0008006" key="3">
    <source>
        <dbReference type="Google" id="ProtNLM"/>
    </source>
</evidence>